<reference evidence="20" key="1">
    <citation type="submission" date="2020-10" db="EMBL/GenBank/DDBJ databases">
        <authorList>
            <person name="Castelo-Branco R."/>
            <person name="Eusebio N."/>
            <person name="Adriana R."/>
            <person name="Vieira A."/>
            <person name="Brugerolle De Fraissinette N."/>
            <person name="Rezende De Castro R."/>
            <person name="Schneider M.P."/>
            <person name="Vasconcelos V."/>
            <person name="Leao P.N."/>
        </authorList>
    </citation>
    <scope>NUCLEOTIDE SEQUENCE</scope>
    <source>
        <strain evidence="20">LEGE 06105</strain>
    </source>
</reference>
<dbReference type="GO" id="GO:0005524">
    <property type="term" value="F:ATP binding"/>
    <property type="evidence" value="ECO:0007669"/>
    <property type="project" value="UniProtKB-KW"/>
</dbReference>
<dbReference type="NCBIfam" id="TIGR01007">
    <property type="entry name" value="eps_fam"/>
    <property type="match status" value="1"/>
</dbReference>
<dbReference type="EMBL" id="JADEWL010000001">
    <property type="protein sequence ID" value="MBE9211143.1"/>
    <property type="molecule type" value="Genomic_DNA"/>
</dbReference>
<dbReference type="AlphaFoldDB" id="A0A8J7EZ64"/>
<evidence type="ECO:0000259" key="19">
    <source>
        <dbReference type="Pfam" id="PF13614"/>
    </source>
</evidence>
<evidence type="ECO:0000313" key="20">
    <source>
        <dbReference type="EMBL" id="MBE9211143.1"/>
    </source>
</evidence>
<keyword evidence="21" id="KW-1185">Reference proteome</keyword>
<dbReference type="EC" id="2.7.10.2" evidence="5"/>
<evidence type="ECO:0000256" key="17">
    <source>
        <dbReference type="SAM" id="Coils"/>
    </source>
</evidence>
<dbReference type="InterPro" id="IPR050445">
    <property type="entry name" value="Bact_polysacc_biosynth/exp"/>
</dbReference>
<keyword evidence="10" id="KW-0547">Nucleotide-binding</keyword>
<proteinExistence type="inferred from homology"/>
<dbReference type="InterPro" id="IPR027417">
    <property type="entry name" value="P-loop_NTPase"/>
</dbReference>
<dbReference type="PANTHER" id="PTHR32309">
    <property type="entry name" value="TYROSINE-PROTEIN KINASE"/>
    <property type="match status" value="1"/>
</dbReference>
<evidence type="ECO:0000313" key="21">
    <source>
        <dbReference type="Proteomes" id="UP000620559"/>
    </source>
</evidence>
<gene>
    <name evidence="20" type="ORF">IQ247_00160</name>
</gene>
<dbReference type="RefSeq" id="WP_193915487.1">
    <property type="nucleotide sequence ID" value="NZ_JADEWL010000001.1"/>
</dbReference>
<evidence type="ECO:0000256" key="5">
    <source>
        <dbReference type="ARBA" id="ARBA00011903"/>
    </source>
</evidence>
<dbReference type="Pfam" id="PF13614">
    <property type="entry name" value="AAA_31"/>
    <property type="match status" value="1"/>
</dbReference>
<keyword evidence="11" id="KW-0418">Kinase</keyword>
<evidence type="ECO:0000256" key="4">
    <source>
        <dbReference type="ARBA" id="ARBA00008883"/>
    </source>
</evidence>
<name>A0A8J7EZ64_9CYAN</name>
<comment type="similarity">
    <text evidence="2">Belongs to the CpsC/CapA family.</text>
</comment>
<keyword evidence="15" id="KW-0829">Tyrosine-protein kinase</keyword>
<comment type="similarity">
    <text evidence="3">Belongs to the CpsD/CapB family.</text>
</comment>
<organism evidence="20 21">
    <name type="scientific">Plectonema cf. radiosum LEGE 06105</name>
    <dbReference type="NCBI Taxonomy" id="945769"/>
    <lineage>
        <taxon>Bacteria</taxon>
        <taxon>Bacillati</taxon>
        <taxon>Cyanobacteriota</taxon>
        <taxon>Cyanophyceae</taxon>
        <taxon>Oscillatoriophycideae</taxon>
        <taxon>Oscillatoriales</taxon>
        <taxon>Microcoleaceae</taxon>
        <taxon>Plectonema</taxon>
    </lineage>
</organism>
<comment type="caution">
    <text evidence="20">The sequence shown here is derived from an EMBL/GenBank/DDBJ whole genome shotgun (WGS) entry which is preliminary data.</text>
</comment>
<dbReference type="GO" id="GO:0005886">
    <property type="term" value="C:plasma membrane"/>
    <property type="evidence" value="ECO:0007669"/>
    <property type="project" value="UniProtKB-SubCell"/>
</dbReference>
<protein>
    <recommendedName>
        <fullName evidence="5">non-specific protein-tyrosine kinase</fullName>
        <ecNumber evidence="5">2.7.10.2</ecNumber>
    </recommendedName>
</protein>
<dbReference type="InterPro" id="IPR003856">
    <property type="entry name" value="LPS_length_determ_N"/>
</dbReference>
<comment type="subcellular location">
    <subcellularLocation>
        <location evidence="1">Cell inner membrane</location>
        <topology evidence="1">Multi-pass membrane protein</topology>
    </subcellularLocation>
</comment>
<dbReference type="SUPFAM" id="SSF52540">
    <property type="entry name" value="P-loop containing nucleoside triphosphate hydrolases"/>
    <property type="match status" value="1"/>
</dbReference>
<feature type="domain" description="Polysaccharide chain length determinant N-terminal" evidence="18">
    <location>
        <begin position="39"/>
        <end position="140"/>
    </location>
</feature>
<evidence type="ECO:0000256" key="14">
    <source>
        <dbReference type="ARBA" id="ARBA00023136"/>
    </source>
</evidence>
<evidence type="ECO:0000256" key="13">
    <source>
        <dbReference type="ARBA" id="ARBA00022989"/>
    </source>
</evidence>
<dbReference type="PANTHER" id="PTHR32309:SF13">
    <property type="entry name" value="FERRIC ENTEROBACTIN TRANSPORT PROTEIN FEPE"/>
    <property type="match status" value="1"/>
</dbReference>
<dbReference type="Proteomes" id="UP000620559">
    <property type="component" value="Unassembled WGS sequence"/>
</dbReference>
<evidence type="ECO:0000256" key="6">
    <source>
        <dbReference type="ARBA" id="ARBA00022475"/>
    </source>
</evidence>
<comment type="catalytic activity">
    <reaction evidence="16">
        <text>L-tyrosyl-[protein] + ATP = O-phospho-L-tyrosyl-[protein] + ADP + H(+)</text>
        <dbReference type="Rhea" id="RHEA:10596"/>
        <dbReference type="Rhea" id="RHEA-COMP:10136"/>
        <dbReference type="Rhea" id="RHEA-COMP:20101"/>
        <dbReference type="ChEBI" id="CHEBI:15378"/>
        <dbReference type="ChEBI" id="CHEBI:30616"/>
        <dbReference type="ChEBI" id="CHEBI:46858"/>
        <dbReference type="ChEBI" id="CHEBI:61978"/>
        <dbReference type="ChEBI" id="CHEBI:456216"/>
        <dbReference type="EC" id="2.7.10.2"/>
    </reaction>
</comment>
<dbReference type="CDD" id="cd05387">
    <property type="entry name" value="BY-kinase"/>
    <property type="match status" value="1"/>
</dbReference>
<keyword evidence="8 20" id="KW-0808">Transferase</keyword>
<dbReference type="GO" id="GO:0004715">
    <property type="term" value="F:non-membrane spanning protein tyrosine kinase activity"/>
    <property type="evidence" value="ECO:0007669"/>
    <property type="project" value="UniProtKB-EC"/>
</dbReference>
<keyword evidence="13" id="KW-1133">Transmembrane helix</keyword>
<keyword evidence="14" id="KW-0472">Membrane</keyword>
<keyword evidence="17" id="KW-0175">Coiled coil</keyword>
<keyword evidence="7" id="KW-0997">Cell inner membrane</keyword>
<feature type="domain" description="AAA" evidence="19">
    <location>
        <begin position="611"/>
        <end position="742"/>
    </location>
</feature>
<evidence type="ECO:0000256" key="8">
    <source>
        <dbReference type="ARBA" id="ARBA00022679"/>
    </source>
</evidence>
<dbReference type="InterPro" id="IPR025669">
    <property type="entry name" value="AAA_dom"/>
</dbReference>
<evidence type="ECO:0000256" key="7">
    <source>
        <dbReference type="ARBA" id="ARBA00022519"/>
    </source>
</evidence>
<feature type="coiled-coil region" evidence="17">
    <location>
        <begin position="387"/>
        <end position="452"/>
    </location>
</feature>
<evidence type="ECO:0000256" key="9">
    <source>
        <dbReference type="ARBA" id="ARBA00022692"/>
    </source>
</evidence>
<sequence>METQMPITEEDLQSLSKTDSLSREPYWLLKRPENLEEENIPFGRIFSTLRRRAALIASVAVIATTGAAYWSSTRTHSYEGKFQLLVEPLRNSESELLVLLSQTLQQDVNKITRDNTTALDYQALVEVLKSPKIIEPVVEEIQAKYPGVTYGKLAGGSSSGKVPSAVKDGTLHISRLSQGEIESRVIEIRYKDSNPDKVLYVLDKVSQAYRKYSLEQEQTNLRQGIKFVEQQIPKLRLRVNTLQGQMQLFQQNYNLFNPELQGEQLLNRVDQLQASKIEASKKLAETKSLYASLQKQLGMSQNTAIAASALSESPQYQQILKRVRDIEAEIATESVRLSDANPVMQSLRERRGKLIPLLKREAQLALGSNVSEELLNPQVGVYQNSVRRQLIQTMAEAANQIQLLEASLKATDDALIGLNQQIKQYPVVSGRYANLQRELQVASDTLKQLLGKQEALRVDAAQQEVPWELIMPPRLPQDKNGNAIADNSKGKLDIILGGVAGLLLGVLVAFLLENAQNVFHDSQEVKRSAKLPLLVTIPYLKEIKQLTPTEQELVYTLETEERWLLQNGGGRNQQHKTSPYTQAFYSLYTRIQAFREQTKICSLIVTSATPGEGKSTVATTLAKTAAEAGLRVLLVDANLQNPQVHHSLGLVNTQGLSEILSQGLDLNDAIGQSYEEENLFVITAGEIPRNPAKLFSSPRMQNFVKRSQADFDLVVYDTPHILGRLDTSILTTHADGILMVVGLGKTVRPSLSTALDELKAGRNRILGLVTNTLES</sequence>
<evidence type="ECO:0000256" key="12">
    <source>
        <dbReference type="ARBA" id="ARBA00022840"/>
    </source>
</evidence>
<keyword evidence="9" id="KW-0812">Transmembrane</keyword>
<dbReference type="InterPro" id="IPR005702">
    <property type="entry name" value="Wzc-like_C"/>
</dbReference>
<evidence type="ECO:0000256" key="11">
    <source>
        <dbReference type="ARBA" id="ARBA00022777"/>
    </source>
</evidence>
<evidence type="ECO:0000256" key="2">
    <source>
        <dbReference type="ARBA" id="ARBA00006683"/>
    </source>
</evidence>
<evidence type="ECO:0000259" key="18">
    <source>
        <dbReference type="Pfam" id="PF02706"/>
    </source>
</evidence>
<accession>A0A8J7EZ64</accession>
<dbReference type="Pfam" id="PF02706">
    <property type="entry name" value="Wzz"/>
    <property type="match status" value="1"/>
</dbReference>
<comment type="similarity">
    <text evidence="4">Belongs to the etk/wzc family.</text>
</comment>
<evidence type="ECO:0000256" key="15">
    <source>
        <dbReference type="ARBA" id="ARBA00023137"/>
    </source>
</evidence>
<keyword evidence="12" id="KW-0067">ATP-binding</keyword>
<evidence type="ECO:0000256" key="10">
    <source>
        <dbReference type="ARBA" id="ARBA00022741"/>
    </source>
</evidence>
<dbReference type="Gene3D" id="3.40.50.300">
    <property type="entry name" value="P-loop containing nucleotide triphosphate hydrolases"/>
    <property type="match status" value="1"/>
</dbReference>
<evidence type="ECO:0000256" key="16">
    <source>
        <dbReference type="ARBA" id="ARBA00051245"/>
    </source>
</evidence>
<evidence type="ECO:0000256" key="3">
    <source>
        <dbReference type="ARBA" id="ARBA00007316"/>
    </source>
</evidence>
<keyword evidence="6" id="KW-1003">Cell membrane</keyword>
<evidence type="ECO:0000256" key="1">
    <source>
        <dbReference type="ARBA" id="ARBA00004429"/>
    </source>
</evidence>